<proteinExistence type="predicted"/>
<evidence type="ECO:0000313" key="3">
    <source>
        <dbReference type="EMBL" id="RAJ05435.1"/>
    </source>
</evidence>
<evidence type="ECO:0000256" key="1">
    <source>
        <dbReference type="SAM" id="MobiDB-lite"/>
    </source>
</evidence>
<feature type="signal peptide" evidence="2">
    <location>
        <begin position="1"/>
        <end position="22"/>
    </location>
</feature>
<feature type="region of interest" description="Disordered" evidence="1">
    <location>
        <begin position="471"/>
        <end position="492"/>
    </location>
</feature>
<comment type="caution">
    <text evidence="3">The sequence shown here is derived from an EMBL/GenBank/DDBJ whole genome shotgun (WGS) entry which is preliminary data.</text>
</comment>
<name>A0A327QNG8_9BACT</name>
<keyword evidence="4" id="KW-1185">Reference proteome</keyword>
<gene>
    <name evidence="3" type="ORF">LX64_02593</name>
</gene>
<evidence type="ECO:0000313" key="4">
    <source>
        <dbReference type="Proteomes" id="UP000249547"/>
    </source>
</evidence>
<dbReference type="RefSeq" id="WP_111598023.1">
    <property type="nucleotide sequence ID" value="NZ_QLLL01000004.1"/>
</dbReference>
<dbReference type="EMBL" id="QLLL01000004">
    <property type="protein sequence ID" value="RAJ05435.1"/>
    <property type="molecule type" value="Genomic_DNA"/>
</dbReference>
<keyword evidence="2" id="KW-0732">Signal</keyword>
<evidence type="ECO:0000256" key="2">
    <source>
        <dbReference type="SAM" id="SignalP"/>
    </source>
</evidence>
<sequence>MKNKILHFITTILCFSPFFVHAQQPGSPLDGLPLYLLSVEKTSTQPGIPLQSFCVGKIGNDLLLVGGRTNGFHGTDPENPGFQFPVKYNNKQFYVLDMSTMRKYTATLPSAYMDQLSSTNMQACQSGNALYLCGGYGQNSSGSYVTYSSLVVIYLQEMIAAIKRYDTLNLQRYMGQASSSNFMVTGGELTNIGSSYFLVMGQRYTGPYQLNAAGQKYTNSIVQLNLSNGGVGTNPTASVVRSINGGDQFHRRDLCVQPIIDNGTPAIGVFGGVFTPVTNLPFLNPVYITQATNGSVKASINQSFKQKTNQYDCARVSIYDPNSGAMSVNLIGGISLYAYKNYDNPNDTLQIDFQVPFVRNITTILKARNGRMFELVTFPQNCMPTFLGAEAKFIPLDQYIYRGDSRGILDYSRIPNDPNGTIIGYMIGGIKAEIPNTNIMHPSVTNSDIYAVRLKRSVNLSEVNMISVSDEEGGTKVKAADEKVKSQYEKEK</sequence>
<reference evidence="3 4" key="1">
    <citation type="submission" date="2018-06" db="EMBL/GenBank/DDBJ databases">
        <title>Genomic Encyclopedia of Archaeal and Bacterial Type Strains, Phase II (KMG-II): from individual species to whole genera.</title>
        <authorList>
            <person name="Goeker M."/>
        </authorList>
    </citation>
    <scope>NUCLEOTIDE SEQUENCE [LARGE SCALE GENOMIC DNA]</scope>
    <source>
        <strain evidence="3 4">DSM 23857</strain>
    </source>
</reference>
<dbReference type="OrthoDB" id="5526825at2"/>
<accession>A0A327QNG8</accession>
<dbReference type="Proteomes" id="UP000249547">
    <property type="component" value="Unassembled WGS sequence"/>
</dbReference>
<dbReference type="AlphaFoldDB" id="A0A327QNG8"/>
<feature type="compositionally biased region" description="Basic and acidic residues" evidence="1">
    <location>
        <begin position="473"/>
        <end position="492"/>
    </location>
</feature>
<feature type="chain" id="PRO_5016367213" evidence="2">
    <location>
        <begin position="23"/>
        <end position="492"/>
    </location>
</feature>
<organism evidence="3 4">
    <name type="scientific">Chitinophaga skermanii</name>
    <dbReference type="NCBI Taxonomy" id="331697"/>
    <lineage>
        <taxon>Bacteria</taxon>
        <taxon>Pseudomonadati</taxon>
        <taxon>Bacteroidota</taxon>
        <taxon>Chitinophagia</taxon>
        <taxon>Chitinophagales</taxon>
        <taxon>Chitinophagaceae</taxon>
        <taxon>Chitinophaga</taxon>
    </lineage>
</organism>
<protein>
    <submittedName>
        <fullName evidence="3">Uncharacterized protein</fullName>
    </submittedName>
</protein>